<feature type="compositionally biased region" description="Low complexity" evidence="1">
    <location>
        <begin position="140"/>
        <end position="160"/>
    </location>
</feature>
<accession>A0A2L2TP12</accession>
<evidence type="ECO:0000313" key="3">
    <source>
        <dbReference type="EMBL" id="CEI62390.1"/>
    </source>
</evidence>
<evidence type="ECO:0000313" key="4">
    <source>
        <dbReference type="Proteomes" id="UP000245910"/>
    </source>
</evidence>
<evidence type="ECO:0000256" key="1">
    <source>
        <dbReference type="SAM" id="MobiDB-lite"/>
    </source>
</evidence>
<dbReference type="PANTHER" id="PTHR47843:SF5">
    <property type="entry name" value="BTB_POZ DOMAIN PROTEIN"/>
    <property type="match status" value="1"/>
</dbReference>
<dbReference type="SUPFAM" id="SSF54695">
    <property type="entry name" value="POZ domain"/>
    <property type="match status" value="1"/>
</dbReference>
<dbReference type="PANTHER" id="PTHR47843">
    <property type="entry name" value="BTB DOMAIN-CONTAINING PROTEIN-RELATED"/>
    <property type="match status" value="1"/>
</dbReference>
<protein>
    <recommendedName>
        <fullName evidence="2">BTB domain-containing protein</fullName>
    </recommendedName>
</protein>
<dbReference type="CDD" id="cd18186">
    <property type="entry name" value="BTB_POZ_ZBTB_KLHL-like"/>
    <property type="match status" value="1"/>
</dbReference>
<evidence type="ECO:0000259" key="2">
    <source>
        <dbReference type="PROSITE" id="PS50097"/>
    </source>
</evidence>
<dbReference type="InterPro" id="IPR000210">
    <property type="entry name" value="BTB/POZ_dom"/>
</dbReference>
<feature type="domain" description="BTB" evidence="2">
    <location>
        <begin position="27"/>
        <end position="94"/>
    </location>
</feature>
<name>A0A2L2TP12_9HYPO</name>
<proteinExistence type="predicted"/>
<dbReference type="Pfam" id="PF00651">
    <property type="entry name" value="BTB"/>
    <property type="match status" value="1"/>
</dbReference>
<dbReference type="Gene3D" id="3.30.710.10">
    <property type="entry name" value="Potassium Channel Kv1.1, Chain A"/>
    <property type="match status" value="1"/>
</dbReference>
<feature type="region of interest" description="Disordered" evidence="1">
    <location>
        <begin position="139"/>
        <end position="165"/>
    </location>
</feature>
<dbReference type="InterPro" id="IPR011333">
    <property type="entry name" value="SKP1/BTB/POZ_sf"/>
</dbReference>
<keyword evidence="4" id="KW-1185">Reference proteome</keyword>
<dbReference type="STRING" id="56646.A0A2L2TP12"/>
<sequence length="277" mass="30134">MEPFHIASSYDEHDESLSKLLDTGAYSDLTITCGTDTHAVHKAIVCTRSPFFAAACDGESKKAKTGIIDLPDDDPVAVKMVIRYFYLKNYVPQEAPVAPNPTKRSIQQKKKQCGQDNSPFGGTPSPGFSSGSSALVFGVSPQSAPTQSGGQGSGSIRSRTSPPPPSNLVLHAKVYALGEKYDIKGLKALALSKFKHEAAHHHHSESFILAAKHVYTSTIKQDWGMRNAVTITIQLNVDLLENKQLQYVIKNTDLGWRLLMGLTGTKRAELKRGAPSW</sequence>
<dbReference type="SMART" id="SM00225">
    <property type="entry name" value="BTB"/>
    <property type="match status" value="1"/>
</dbReference>
<organism evidence="3 4">
    <name type="scientific">Fusarium venenatum</name>
    <dbReference type="NCBI Taxonomy" id="56646"/>
    <lineage>
        <taxon>Eukaryota</taxon>
        <taxon>Fungi</taxon>
        <taxon>Dikarya</taxon>
        <taxon>Ascomycota</taxon>
        <taxon>Pezizomycotina</taxon>
        <taxon>Sordariomycetes</taxon>
        <taxon>Hypocreomycetidae</taxon>
        <taxon>Hypocreales</taxon>
        <taxon>Nectriaceae</taxon>
        <taxon>Fusarium</taxon>
    </lineage>
</organism>
<dbReference type="EMBL" id="LN649230">
    <property type="protein sequence ID" value="CEI62390.1"/>
    <property type="molecule type" value="Genomic_DNA"/>
</dbReference>
<dbReference type="AlphaFoldDB" id="A0A2L2TP12"/>
<dbReference type="PROSITE" id="PS50097">
    <property type="entry name" value="BTB"/>
    <property type="match status" value="1"/>
</dbReference>
<dbReference type="Proteomes" id="UP000245910">
    <property type="component" value="Chromosome II"/>
</dbReference>
<feature type="region of interest" description="Disordered" evidence="1">
    <location>
        <begin position="96"/>
        <end position="125"/>
    </location>
</feature>
<reference evidence="4" key="1">
    <citation type="submission" date="2014-10" db="EMBL/GenBank/DDBJ databases">
        <authorList>
            <person name="King R."/>
        </authorList>
    </citation>
    <scope>NUCLEOTIDE SEQUENCE [LARGE SCALE GENOMIC DNA]</scope>
    <source>
        <strain evidence="4">A3/5</strain>
    </source>
</reference>